<gene>
    <name evidence="2" type="ORF">PMAYCL1PPCAC_22999</name>
</gene>
<feature type="region of interest" description="Disordered" evidence="1">
    <location>
        <begin position="196"/>
        <end position="223"/>
    </location>
</feature>
<organism evidence="2 3">
    <name type="scientific">Pristionchus mayeri</name>
    <dbReference type="NCBI Taxonomy" id="1317129"/>
    <lineage>
        <taxon>Eukaryota</taxon>
        <taxon>Metazoa</taxon>
        <taxon>Ecdysozoa</taxon>
        <taxon>Nematoda</taxon>
        <taxon>Chromadorea</taxon>
        <taxon>Rhabditida</taxon>
        <taxon>Rhabditina</taxon>
        <taxon>Diplogasteromorpha</taxon>
        <taxon>Diplogasteroidea</taxon>
        <taxon>Neodiplogasteridae</taxon>
        <taxon>Pristionchus</taxon>
    </lineage>
</organism>
<dbReference type="Proteomes" id="UP001328107">
    <property type="component" value="Unassembled WGS sequence"/>
</dbReference>
<evidence type="ECO:0000256" key="1">
    <source>
        <dbReference type="SAM" id="MobiDB-lite"/>
    </source>
</evidence>
<reference evidence="3" key="1">
    <citation type="submission" date="2022-10" db="EMBL/GenBank/DDBJ databases">
        <title>Genome assembly of Pristionchus species.</title>
        <authorList>
            <person name="Yoshida K."/>
            <person name="Sommer R.J."/>
        </authorList>
    </citation>
    <scope>NUCLEOTIDE SEQUENCE [LARGE SCALE GENOMIC DNA]</scope>
    <source>
        <strain evidence="3">RS5460</strain>
    </source>
</reference>
<protein>
    <submittedName>
        <fullName evidence="2">Uncharacterized protein</fullName>
    </submittedName>
</protein>
<name>A0AAN5CYI7_9BILA</name>
<keyword evidence="3" id="KW-1185">Reference proteome</keyword>
<evidence type="ECO:0000313" key="3">
    <source>
        <dbReference type="Proteomes" id="UP001328107"/>
    </source>
</evidence>
<comment type="caution">
    <text evidence="2">The sequence shown here is derived from an EMBL/GenBank/DDBJ whole genome shotgun (WGS) entry which is preliminary data.</text>
</comment>
<proteinExistence type="predicted"/>
<dbReference type="EMBL" id="BTRK01000005">
    <property type="protein sequence ID" value="GMR52805.1"/>
    <property type="molecule type" value="Genomic_DNA"/>
</dbReference>
<evidence type="ECO:0000313" key="2">
    <source>
        <dbReference type="EMBL" id="GMR52805.1"/>
    </source>
</evidence>
<sequence>MGLLDLVEVKKGALVAGKVSDILGLGHTLSDLLGSLDLTELDQRISGTLEGVREKLGSLGVSLSSSDGSNLHLLGLLYEVLSLLGLLLSHLLHFDGLSELATEAEAHDGDVVEKKTELGSTLTEGVRDLLGDLLTLSDHVLSVETYHDGLKHFIGDRGQNTLGVVKTDVEVDGRKLRGVRAVQNTQSDLHVLQIYKSGDGRNSSGSRSDIEVDGSLHPGDDEVRPLTNDFVLHSGEPIEDNSALSSVNYK</sequence>
<dbReference type="AlphaFoldDB" id="A0AAN5CYI7"/>
<accession>A0AAN5CYI7</accession>